<proteinExistence type="predicted"/>
<sequence length="143" mass="15168">MLTGRMTGGAGAAVSYFEDGEIKVGRRGNIYLSLYGLDDPEGPLLAATIIVLIFWFGLALAIENMALSVAQEAKSYPPKAEGDMHDDVDQQGESKLTAGVVLDWGDMNDGQQPQTRLVTSSKHISDEDPAGVISDEDPAGVIS</sequence>
<organism evidence="3 4">
    <name type="scientific">Cymbomonas tetramitiformis</name>
    <dbReference type="NCBI Taxonomy" id="36881"/>
    <lineage>
        <taxon>Eukaryota</taxon>
        <taxon>Viridiplantae</taxon>
        <taxon>Chlorophyta</taxon>
        <taxon>Pyramimonadophyceae</taxon>
        <taxon>Pyramimonadales</taxon>
        <taxon>Pyramimonadaceae</taxon>
        <taxon>Cymbomonas</taxon>
    </lineage>
</organism>
<reference evidence="3 4" key="1">
    <citation type="journal article" date="2015" name="Genome Biol. Evol.">
        <title>Comparative Genomics of a Bacterivorous Green Alga Reveals Evolutionary Causalities and Consequences of Phago-Mixotrophic Mode of Nutrition.</title>
        <authorList>
            <person name="Burns J.A."/>
            <person name="Paasch A."/>
            <person name="Narechania A."/>
            <person name="Kim E."/>
        </authorList>
    </citation>
    <scope>NUCLEOTIDE SEQUENCE [LARGE SCALE GENOMIC DNA]</scope>
    <source>
        <strain evidence="3 4">PLY_AMNH</strain>
    </source>
</reference>
<feature type="transmembrane region" description="Helical" evidence="2">
    <location>
        <begin position="44"/>
        <end position="62"/>
    </location>
</feature>
<evidence type="ECO:0000313" key="4">
    <source>
        <dbReference type="Proteomes" id="UP001190700"/>
    </source>
</evidence>
<dbReference type="Proteomes" id="UP001190700">
    <property type="component" value="Unassembled WGS sequence"/>
</dbReference>
<gene>
    <name evidence="3" type="ORF">CYMTET_26036</name>
</gene>
<evidence type="ECO:0000313" key="3">
    <source>
        <dbReference type="EMBL" id="KAK3265268.1"/>
    </source>
</evidence>
<keyword evidence="4" id="KW-1185">Reference proteome</keyword>
<evidence type="ECO:0000256" key="2">
    <source>
        <dbReference type="SAM" id="Phobius"/>
    </source>
</evidence>
<dbReference type="AlphaFoldDB" id="A0AAE0FTD8"/>
<keyword evidence="2" id="KW-1133">Transmembrane helix</keyword>
<comment type="caution">
    <text evidence="3">The sequence shown here is derived from an EMBL/GenBank/DDBJ whole genome shotgun (WGS) entry which is preliminary data.</text>
</comment>
<evidence type="ECO:0000256" key="1">
    <source>
        <dbReference type="SAM" id="MobiDB-lite"/>
    </source>
</evidence>
<keyword evidence="2" id="KW-0472">Membrane</keyword>
<feature type="compositionally biased region" description="Polar residues" evidence="1">
    <location>
        <begin position="109"/>
        <end position="122"/>
    </location>
</feature>
<name>A0AAE0FTD8_9CHLO</name>
<feature type="compositionally biased region" description="Acidic residues" evidence="1">
    <location>
        <begin position="134"/>
        <end position="143"/>
    </location>
</feature>
<feature type="region of interest" description="Disordered" evidence="1">
    <location>
        <begin position="104"/>
        <end position="143"/>
    </location>
</feature>
<dbReference type="EMBL" id="LGRX02014041">
    <property type="protein sequence ID" value="KAK3265268.1"/>
    <property type="molecule type" value="Genomic_DNA"/>
</dbReference>
<keyword evidence="2" id="KW-0812">Transmembrane</keyword>
<accession>A0AAE0FTD8</accession>
<feature type="non-terminal residue" evidence="3">
    <location>
        <position position="143"/>
    </location>
</feature>
<protein>
    <submittedName>
        <fullName evidence="3">Uncharacterized protein</fullName>
    </submittedName>
</protein>